<evidence type="ECO:0000313" key="2">
    <source>
        <dbReference type="Proteomes" id="UP001177023"/>
    </source>
</evidence>
<dbReference type="Proteomes" id="UP001177023">
    <property type="component" value="Unassembled WGS sequence"/>
</dbReference>
<name>A0AA36G4N7_9BILA</name>
<comment type="caution">
    <text evidence="1">The sequence shown here is derived from an EMBL/GenBank/DDBJ whole genome shotgun (WGS) entry which is preliminary data.</text>
</comment>
<protein>
    <submittedName>
        <fullName evidence="1">Uncharacterized protein</fullName>
    </submittedName>
</protein>
<evidence type="ECO:0000313" key="1">
    <source>
        <dbReference type="EMBL" id="CAJ0572804.1"/>
    </source>
</evidence>
<dbReference type="EMBL" id="CATQJA010002607">
    <property type="protein sequence ID" value="CAJ0572804.1"/>
    <property type="molecule type" value="Genomic_DNA"/>
</dbReference>
<dbReference type="AlphaFoldDB" id="A0AA36G4N7"/>
<accession>A0AA36G4N7</accession>
<keyword evidence="2" id="KW-1185">Reference proteome</keyword>
<reference evidence="1" key="1">
    <citation type="submission" date="2023-06" db="EMBL/GenBank/DDBJ databases">
        <authorList>
            <person name="Delattre M."/>
        </authorList>
    </citation>
    <scope>NUCLEOTIDE SEQUENCE</scope>
    <source>
        <strain evidence="1">AF72</strain>
    </source>
</reference>
<gene>
    <name evidence="1" type="ORF">MSPICULIGERA_LOCUS11181</name>
</gene>
<feature type="non-terminal residue" evidence="1">
    <location>
        <position position="1"/>
    </location>
</feature>
<sequence>MALPRHAITAERLEITHIESLAQGVAAANSITLLLDCAQTFQKLRANLHLIAETMLLNKAHLFFEEDGLTAGFSKSDIMAEKLALLEEMLAGPGRSSAHTREVQLNGLYYQSLPGIIRAVIDQGQTAGRHYWMISQFRMDCINGPDPDKAVGTKLEEMLRHACSDIESIPDTSPDARKTKLFFRRRWPGRPVTGKIYRCKTASKTMLLMNHFLIRTSFGPHLNSFEPYVEHNFLMYDA</sequence>
<organism evidence="1 2">
    <name type="scientific">Mesorhabditis spiculigera</name>
    <dbReference type="NCBI Taxonomy" id="96644"/>
    <lineage>
        <taxon>Eukaryota</taxon>
        <taxon>Metazoa</taxon>
        <taxon>Ecdysozoa</taxon>
        <taxon>Nematoda</taxon>
        <taxon>Chromadorea</taxon>
        <taxon>Rhabditida</taxon>
        <taxon>Rhabditina</taxon>
        <taxon>Rhabditomorpha</taxon>
        <taxon>Rhabditoidea</taxon>
        <taxon>Rhabditidae</taxon>
        <taxon>Mesorhabditinae</taxon>
        <taxon>Mesorhabditis</taxon>
    </lineage>
</organism>
<proteinExistence type="predicted"/>